<dbReference type="PANTHER" id="PTHR30537:SF3">
    <property type="entry name" value="TRANSCRIPTIONAL REGULATORY PROTEIN"/>
    <property type="match status" value="1"/>
</dbReference>
<keyword evidence="2" id="KW-0805">Transcription regulation</keyword>
<dbReference type="Gene3D" id="3.40.190.290">
    <property type="match status" value="1"/>
</dbReference>
<keyword evidence="7" id="KW-1185">Reference proteome</keyword>
<sequence length="299" mass="32451">MSLSDDWERQRAFLAVLREGSLSGAARLIGTAQPTVRRRVEELEASLGTTLFTRSPLGLLPTERALALSEHAEAMALAAEAFVRSASAGARDVAGTVRISASEIVAIEVLPPILAELCRHHPNLAIELSPNNRNEDMLRREADIAVRMVPPRQDALVARRIGTIPLGLHAHRDYLAARGSPRSLSDLSHHAIIGVESDSPILRQLQRDHQMVARSAMAFRSDSDLAQLAVIRAGLGIGICQVPIGARDPNLVRLLPDAMTLDLETWVVCHEDQRGVARVRAVFDALVAGLQDYIGRPPA</sequence>
<evidence type="ECO:0000259" key="5">
    <source>
        <dbReference type="PROSITE" id="PS50931"/>
    </source>
</evidence>
<keyword evidence="4" id="KW-0804">Transcription</keyword>
<dbReference type="InterPro" id="IPR005119">
    <property type="entry name" value="LysR_subst-bd"/>
</dbReference>
<dbReference type="EMBL" id="JBDIZK010000004">
    <property type="protein sequence ID" value="MEN3747207.1"/>
    <property type="molecule type" value="Genomic_DNA"/>
</dbReference>
<gene>
    <name evidence="6" type="ORF">TPR58_08505</name>
</gene>
<dbReference type="Proteomes" id="UP001427805">
    <property type="component" value="Unassembled WGS sequence"/>
</dbReference>
<proteinExistence type="inferred from homology"/>
<dbReference type="Pfam" id="PF00126">
    <property type="entry name" value="HTH_1"/>
    <property type="match status" value="1"/>
</dbReference>
<evidence type="ECO:0000313" key="7">
    <source>
        <dbReference type="Proteomes" id="UP001427805"/>
    </source>
</evidence>
<protein>
    <submittedName>
        <fullName evidence="6">LysR family transcriptional regulator</fullName>
    </submittedName>
</protein>
<dbReference type="InterPro" id="IPR058163">
    <property type="entry name" value="LysR-type_TF_proteobact-type"/>
</dbReference>
<name>A0ABV0B9Z2_9SPHN</name>
<dbReference type="PROSITE" id="PS50931">
    <property type="entry name" value="HTH_LYSR"/>
    <property type="match status" value="1"/>
</dbReference>
<dbReference type="RefSeq" id="WP_346246204.1">
    <property type="nucleotide sequence ID" value="NZ_JBDIZK010000004.1"/>
</dbReference>
<comment type="caution">
    <text evidence="6">The sequence shown here is derived from an EMBL/GenBank/DDBJ whole genome shotgun (WGS) entry which is preliminary data.</text>
</comment>
<reference evidence="6 7" key="1">
    <citation type="submission" date="2024-05" db="EMBL/GenBank/DDBJ databases">
        <title>Sphingomonas sp. HF-S3 16S ribosomal RNA gene Genome sequencing and assembly.</title>
        <authorList>
            <person name="Lee H."/>
        </authorList>
    </citation>
    <scope>NUCLEOTIDE SEQUENCE [LARGE SCALE GENOMIC DNA]</scope>
    <source>
        <strain evidence="6 7">HF-S3</strain>
    </source>
</reference>
<dbReference type="PANTHER" id="PTHR30537">
    <property type="entry name" value="HTH-TYPE TRANSCRIPTIONAL REGULATOR"/>
    <property type="match status" value="1"/>
</dbReference>
<dbReference type="SUPFAM" id="SSF46785">
    <property type="entry name" value="Winged helix' DNA-binding domain"/>
    <property type="match status" value="1"/>
</dbReference>
<evidence type="ECO:0000256" key="3">
    <source>
        <dbReference type="ARBA" id="ARBA00023125"/>
    </source>
</evidence>
<evidence type="ECO:0000256" key="2">
    <source>
        <dbReference type="ARBA" id="ARBA00023015"/>
    </source>
</evidence>
<dbReference type="Gene3D" id="1.10.10.10">
    <property type="entry name" value="Winged helix-like DNA-binding domain superfamily/Winged helix DNA-binding domain"/>
    <property type="match status" value="1"/>
</dbReference>
<dbReference type="InterPro" id="IPR000847">
    <property type="entry name" value="LysR_HTH_N"/>
</dbReference>
<keyword evidence="3" id="KW-0238">DNA-binding</keyword>
<dbReference type="Pfam" id="PF03466">
    <property type="entry name" value="LysR_substrate"/>
    <property type="match status" value="1"/>
</dbReference>
<evidence type="ECO:0000256" key="4">
    <source>
        <dbReference type="ARBA" id="ARBA00023163"/>
    </source>
</evidence>
<dbReference type="PRINTS" id="PR00039">
    <property type="entry name" value="HTHLYSR"/>
</dbReference>
<dbReference type="InterPro" id="IPR036388">
    <property type="entry name" value="WH-like_DNA-bd_sf"/>
</dbReference>
<evidence type="ECO:0000256" key="1">
    <source>
        <dbReference type="ARBA" id="ARBA00009437"/>
    </source>
</evidence>
<comment type="similarity">
    <text evidence="1">Belongs to the LysR transcriptional regulatory family.</text>
</comment>
<dbReference type="SUPFAM" id="SSF53850">
    <property type="entry name" value="Periplasmic binding protein-like II"/>
    <property type="match status" value="1"/>
</dbReference>
<accession>A0ABV0B9Z2</accession>
<dbReference type="InterPro" id="IPR036390">
    <property type="entry name" value="WH_DNA-bd_sf"/>
</dbReference>
<organism evidence="6 7">
    <name type="scientific">Sphingomonas rustica</name>
    <dbReference type="NCBI Taxonomy" id="3103142"/>
    <lineage>
        <taxon>Bacteria</taxon>
        <taxon>Pseudomonadati</taxon>
        <taxon>Pseudomonadota</taxon>
        <taxon>Alphaproteobacteria</taxon>
        <taxon>Sphingomonadales</taxon>
        <taxon>Sphingomonadaceae</taxon>
        <taxon>Sphingomonas</taxon>
    </lineage>
</organism>
<evidence type="ECO:0000313" key="6">
    <source>
        <dbReference type="EMBL" id="MEN3747207.1"/>
    </source>
</evidence>
<feature type="domain" description="HTH lysR-type" evidence="5">
    <location>
        <begin position="11"/>
        <end position="62"/>
    </location>
</feature>